<protein>
    <submittedName>
        <fullName evidence="1">Uncharacterized protein</fullName>
    </submittedName>
</protein>
<keyword evidence="2" id="KW-1185">Reference proteome</keyword>
<accession>A0AAV4MER9</accession>
<dbReference type="EMBL" id="BPLR01002173">
    <property type="protein sequence ID" value="GIX70918.1"/>
    <property type="molecule type" value="Genomic_DNA"/>
</dbReference>
<dbReference type="AlphaFoldDB" id="A0AAV4MER9"/>
<reference evidence="1 2" key="1">
    <citation type="submission" date="2021-06" db="EMBL/GenBank/DDBJ databases">
        <title>Caerostris extrusa draft genome.</title>
        <authorList>
            <person name="Kono N."/>
            <person name="Arakawa K."/>
        </authorList>
    </citation>
    <scope>NUCLEOTIDE SEQUENCE [LARGE SCALE GENOMIC DNA]</scope>
</reference>
<organism evidence="1 2">
    <name type="scientific">Caerostris extrusa</name>
    <name type="common">Bark spider</name>
    <name type="synonym">Caerostris bankana</name>
    <dbReference type="NCBI Taxonomy" id="172846"/>
    <lineage>
        <taxon>Eukaryota</taxon>
        <taxon>Metazoa</taxon>
        <taxon>Ecdysozoa</taxon>
        <taxon>Arthropoda</taxon>
        <taxon>Chelicerata</taxon>
        <taxon>Arachnida</taxon>
        <taxon>Araneae</taxon>
        <taxon>Araneomorphae</taxon>
        <taxon>Entelegynae</taxon>
        <taxon>Araneoidea</taxon>
        <taxon>Araneidae</taxon>
        <taxon>Caerostris</taxon>
    </lineage>
</organism>
<gene>
    <name evidence="1" type="ORF">CEXT_614341</name>
</gene>
<evidence type="ECO:0000313" key="1">
    <source>
        <dbReference type="EMBL" id="GIX70918.1"/>
    </source>
</evidence>
<proteinExistence type="predicted"/>
<evidence type="ECO:0000313" key="2">
    <source>
        <dbReference type="Proteomes" id="UP001054945"/>
    </source>
</evidence>
<name>A0AAV4MER9_CAEEX</name>
<comment type="caution">
    <text evidence="1">The sequence shown here is derived from an EMBL/GenBank/DDBJ whole genome shotgun (WGS) entry which is preliminary data.</text>
</comment>
<dbReference type="Proteomes" id="UP001054945">
    <property type="component" value="Unassembled WGS sequence"/>
</dbReference>
<sequence>MLEINPIQFLMYQAEFVMILRTLFRMICILFRLQLVAIYQWYGKEGREDGIPPSSLQINKATGMTVTEHPSNPKVSDNIQQEGIKKKKKRGGGLFLLHLQQAQVQRASGSKKRSLIGGKRGEIARATAVSFNCRRVGKRRMDLSPVLRGGVMVKPQRYASAAEMVLEEGKMLYVVKIK</sequence>